<accession>A0A1I8ABV6</accession>
<reference evidence="2" key="1">
    <citation type="submission" date="2016-11" db="UniProtKB">
        <authorList>
            <consortium name="WormBaseParasite"/>
        </authorList>
    </citation>
    <scope>IDENTIFICATION</scope>
</reference>
<proteinExistence type="predicted"/>
<organism evidence="1 2">
    <name type="scientific">Steinernema glaseri</name>
    <dbReference type="NCBI Taxonomy" id="37863"/>
    <lineage>
        <taxon>Eukaryota</taxon>
        <taxon>Metazoa</taxon>
        <taxon>Ecdysozoa</taxon>
        <taxon>Nematoda</taxon>
        <taxon>Chromadorea</taxon>
        <taxon>Rhabditida</taxon>
        <taxon>Tylenchina</taxon>
        <taxon>Panagrolaimomorpha</taxon>
        <taxon>Strongyloidoidea</taxon>
        <taxon>Steinernematidae</taxon>
        <taxon>Steinernema</taxon>
    </lineage>
</organism>
<dbReference type="Proteomes" id="UP000095287">
    <property type="component" value="Unplaced"/>
</dbReference>
<keyword evidence="1" id="KW-1185">Reference proteome</keyword>
<dbReference type="WBParaSite" id="L893_g3859.t1">
    <property type="protein sequence ID" value="L893_g3859.t1"/>
    <property type="gene ID" value="L893_g3859"/>
</dbReference>
<dbReference type="AlphaFoldDB" id="A0A1I8ABV6"/>
<name>A0A1I8ABV6_9BILA</name>
<evidence type="ECO:0000313" key="1">
    <source>
        <dbReference type="Proteomes" id="UP000095287"/>
    </source>
</evidence>
<sequence>MSRLVPCSLCAESLHNERIFACKTCHEERLIQNAICARCGLTQHSGHDVISLEILSHLDKENLCYSLSSLRSNCPNNADIVDSISASLQSIKELLERTDESANEHSTRLQEAIDETSSLPFITKDYSNRVWTSVSKSGQTLKEINATLTVQANALKKCKEALENFVHSV</sequence>
<protein>
    <submittedName>
        <fullName evidence="2">RING-type domain-containing protein</fullName>
    </submittedName>
</protein>
<evidence type="ECO:0000313" key="2">
    <source>
        <dbReference type="WBParaSite" id="L893_g3859.t1"/>
    </source>
</evidence>